<comment type="caution">
    <text evidence="2">The sequence shown here is derived from an EMBL/GenBank/DDBJ whole genome shotgun (WGS) entry which is preliminary data.</text>
</comment>
<dbReference type="EMBL" id="JACBZT010000001">
    <property type="protein sequence ID" value="NYJ04911.1"/>
    <property type="molecule type" value="Genomic_DNA"/>
</dbReference>
<accession>A0A853CCP6</accession>
<dbReference type="RefSeq" id="WP_179715564.1">
    <property type="nucleotide sequence ID" value="NZ_JACBZT010000001.1"/>
</dbReference>
<gene>
    <name evidence="2" type="ORF">GGQ55_001189</name>
</gene>
<dbReference type="Proteomes" id="UP000541969">
    <property type="component" value="Unassembled WGS sequence"/>
</dbReference>
<feature type="compositionally biased region" description="Basic and acidic residues" evidence="1">
    <location>
        <begin position="48"/>
        <end position="69"/>
    </location>
</feature>
<organism evidence="2 3">
    <name type="scientific">Petropleomorpha daqingensis</name>
    <dbReference type="NCBI Taxonomy" id="2026353"/>
    <lineage>
        <taxon>Bacteria</taxon>
        <taxon>Bacillati</taxon>
        <taxon>Actinomycetota</taxon>
        <taxon>Actinomycetes</taxon>
        <taxon>Geodermatophilales</taxon>
        <taxon>Geodermatophilaceae</taxon>
        <taxon>Petropleomorpha</taxon>
    </lineage>
</organism>
<reference evidence="2 3" key="1">
    <citation type="submission" date="2020-07" db="EMBL/GenBank/DDBJ databases">
        <title>Sequencing the genomes of 1000 actinobacteria strains.</title>
        <authorList>
            <person name="Klenk H.-P."/>
        </authorList>
    </citation>
    <scope>NUCLEOTIDE SEQUENCE [LARGE SCALE GENOMIC DNA]</scope>
    <source>
        <strain evidence="2 3">DSM 104001</strain>
    </source>
</reference>
<evidence type="ECO:0008006" key="4">
    <source>
        <dbReference type="Google" id="ProtNLM"/>
    </source>
</evidence>
<protein>
    <recommendedName>
        <fullName evidence="4">DUF3072 domain-containing protein</fullName>
    </recommendedName>
</protein>
<keyword evidence="3" id="KW-1185">Reference proteome</keyword>
<sequence length="69" mass="7438">MSESQAQTDPTAEKDPSDWVTGDEPATGPQKSYLQTLAREAGTEVPDDLTKADASRKIDELQEETGRGS</sequence>
<dbReference type="InterPro" id="IPR021425">
    <property type="entry name" value="DUF3072"/>
</dbReference>
<dbReference type="Pfam" id="PF11272">
    <property type="entry name" value="DUF3072"/>
    <property type="match status" value="1"/>
</dbReference>
<dbReference type="AlphaFoldDB" id="A0A853CCP6"/>
<evidence type="ECO:0000313" key="3">
    <source>
        <dbReference type="Proteomes" id="UP000541969"/>
    </source>
</evidence>
<feature type="region of interest" description="Disordered" evidence="1">
    <location>
        <begin position="1"/>
        <end position="69"/>
    </location>
</feature>
<proteinExistence type="predicted"/>
<name>A0A853CCP6_9ACTN</name>
<feature type="compositionally biased region" description="Polar residues" evidence="1">
    <location>
        <begin position="1"/>
        <end position="10"/>
    </location>
</feature>
<evidence type="ECO:0000256" key="1">
    <source>
        <dbReference type="SAM" id="MobiDB-lite"/>
    </source>
</evidence>
<evidence type="ECO:0000313" key="2">
    <source>
        <dbReference type="EMBL" id="NYJ04911.1"/>
    </source>
</evidence>